<feature type="chain" id="PRO_5019055443" evidence="2">
    <location>
        <begin position="21"/>
        <end position="162"/>
    </location>
</feature>
<name>A0A426JU16_9PSEU</name>
<feature type="compositionally biased region" description="Low complexity" evidence="1">
    <location>
        <begin position="44"/>
        <end position="60"/>
    </location>
</feature>
<evidence type="ECO:0000313" key="3">
    <source>
        <dbReference type="EMBL" id="RRO16690.1"/>
    </source>
</evidence>
<organism evidence="3 4">
    <name type="scientific">Saccharopolyspora rhizosphaerae</name>
    <dbReference type="NCBI Taxonomy" id="2492662"/>
    <lineage>
        <taxon>Bacteria</taxon>
        <taxon>Bacillati</taxon>
        <taxon>Actinomycetota</taxon>
        <taxon>Actinomycetes</taxon>
        <taxon>Pseudonocardiales</taxon>
        <taxon>Pseudonocardiaceae</taxon>
        <taxon>Saccharopolyspora</taxon>
    </lineage>
</organism>
<dbReference type="Proteomes" id="UP000274515">
    <property type="component" value="Unassembled WGS sequence"/>
</dbReference>
<protein>
    <submittedName>
        <fullName evidence="3">Uncharacterized protein</fullName>
    </submittedName>
</protein>
<evidence type="ECO:0000313" key="4">
    <source>
        <dbReference type="Proteomes" id="UP000274515"/>
    </source>
</evidence>
<reference evidence="3 4" key="1">
    <citation type="submission" date="2018-11" db="EMBL/GenBank/DDBJ databases">
        <title>Saccharopolyspora rhizosphaerae sp. nov., an actinomycete isolated from rhizosphere soil in Thailand.</title>
        <authorList>
            <person name="Intra B."/>
            <person name="Euanorasetr J."/>
            <person name="Take A."/>
            <person name="Inahashi Y."/>
            <person name="Mori M."/>
            <person name="Panbangred W."/>
            <person name="Matsumoto A."/>
        </authorList>
    </citation>
    <scope>NUCLEOTIDE SEQUENCE [LARGE SCALE GENOMIC DNA]</scope>
    <source>
        <strain evidence="3 4">H219</strain>
    </source>
</reference>
<keyword evidence="4" id="KW-1185">Reference proteome</keyword>
<dbReference type="RefSeq" id="WP_125090581.1">
    <property type="nucleotide sequence ID" value="NZ_RSAA01000011.1"/>
</dbReference>
<gene>
    <name evidence="3" type="ORF">EIL87_12785</name>
</gene>
<evidence type="ECO:0000256" key="1">
    <source>
        <dbReference type="SAM" id="MobiDB-lite"/>
    </source>
</evidence>
<feature type="region of interest" description="Disordered" evidence="1">
    <location>
        <begin position="43"/>
        <end position="79"/>
    </location>
</feature>
<keyword evidence="2" id="KW-0732">Signal</keyword>
<dbReference type="PROSITE" id="PS51257">
    <property type="entry name" value="PROKAR_LIPOPROTEIN"/>
    <property type="match status" value="1"/>
</dbReference>
<dbReference type="EMBL" id="RSAA01000011">
    <property type="protein sequence ID" value="RRO16690.1"/>
    <property type="molecule type" value="Genomic_DNA"/>
</dbReference>
<proteinExistence type="predicted"/>
<evidence type="ECO:0000256" key="2">
    <source>
        <dbReference type="SAM" id="SignalP"/>
    </source>
</evidence>
<accession>A0A426JU16</accession>
<dbReference type="OrthoDB" id="4751509at2"/>
<comment type="caution">
    <text evidence="3">The sequence shown here is derived from an EMBL/GenBank/DDBJ whole genome shotgun (WGS) entry which is preliminary data.</text>
</comment>
<feature type="signal peptide" evidence="2">
    <location>
        <begin position="1"/>
        <end position="20"/>
    </location>
</feature>
<dbReference type="AlphaFoldDB" id="A0A426JU16"/>
<feature type="compositionally biased region" description="Polar residues" evidence="1">
    <location>
        <begin position="67"/>
        <end position="79"/>
    </location>
</feature>
<sequence>MAHARTLTLAAALLSITAAAGCGSGAGWFDTDQARFGQYAPQMPQQTVTETAPETVTESPSYDDEPQYQSQSDHTPPVSTTDCFATYQTTESRVQLCEVGGQTYYYGSSAVGSIMLAAYQSGYGTYRTEVNDGYAYTINDHELVVTRNGSVVSEQPVTYASN</sequence>